<dbReference type="Gene3D" id="1.10.287.1260">
    <property type="match status" value="1"/>
</dbReference>
<dbReference type="OrthoDB" id="155625at2"/>
<feature type="transmembrane region" description="Helical" evidence="1">
    <location>
        <begin position="91"/>
        <end position="117"/>
    </location>
</feature>
<keyword evidence="3" id="KW-1185">Reference proteome</keyword>
<evidence type="ECO:0000313" key="2">
    <source>
        <dbReference type="EMBL" id="QBD82168.1"/>
    </source>
</evidence>
<evidence type="ECO:0008006" key="4">
    <source>
        <dbReference type="Google" id="ProtNLM"/>
    </source>
</evidence>
<dbReference type="InterPro" id="IPR008910">
    <property type="entry name" value="MSC_TM_helix"/>
</dbReference>
<dbReference type="PANTHER" id="PTHR30221:SF1">
    <property type="entry name" value="SMALL-CONDUCTANCE MECHANOSENSITIVE CHANNEL"/>
    <property type="match status" value="1"/>
</dbReference>
<keyword evidence="1" id="KW-1133">Transmembrane helix</keyword>
<sequence length="295" mass="31515">MFQEEGNEMAFQPVLDSLRQIFTQILAFIPNFVNGLIILIVGYLISALIRRILRFAFHHIRLALLAERAGITNALGRLGVRVPLPEVIAQIVFFFLLLSFATSAVRLMGLAAVATLLENVLNFIPKAISAALIVIFGSMLAHFLGNTITSVGQSVNITYSRVLGKIIEYTIVAFIIVLAVSTVGIDTTILTTSLTLIVASAGLAIALTFALGARESARHVIAGVYVRQTFQPGQQVQLGEYKGTILTTAGAYTTLEATNEAGTATTISLPNALLLQSAVLGQSETGEAAQDQETP</sequence>
<proteinExistence type="predicted"/>
<feature type="transmembrane region" description="Helical" evidence="1">
    <location>
        <begin position="166"/>
        <end position="185"/>
    </location>
</feature>
<gene>
    <name evidence="2" type="ORF">EPA93_41795</name>
</gene>
<organism evidence="2 3">
    <name type="scientific">Ktedonosporobacter rubrisoli</name>
    <dbReference type="NCBI Taxonomy" id="2509675"/>
    <lineage>
        <taxon>Bacteria</taxon>
        <taxon>Bacillati</taxon>
        <taxon>Chloroflexota</taxon>
        <taxon>Ktedonobacteria</taxon>
        <taxon>Ktedonobacterales</taxon>
        <taxon>Ktedonosporobacteraceae</taxon>
        <taxon>Ktedonosporobacter</taxon>
    </lineage>
</organism>
<dbReference type="Pfam" id="PF05552">
    <property type="entry name" value="MS_channel_1st_1"/>
    <property type="match status" value="2"/>
</dbReference>
<protein>
    <recommendedName>
        <fullName evidence="4">Mechanosensitive ion channel</fullName>
    </recommendedName>
</protein>
<keyword evidence="1" id="KW-0472">Membrane</keyword>
<accession>A0A4P6K1V9</accession>
<name>A0A4P6K1V9_KTERU</name>
<dbReference type="AlphaFoldDB" id="A0A4P6K1V9"/>
<evidence type="ECO:0000313" key="3">
    <source>
        <dbReference type="Proteomes" id="UP000290365"/>
    </source>
</evidence>
<dbReference type="EMBL" id="CP035758">
    <property type="protein sequence ID" value="QBD82168.1"/>
    <property type="molecule type" value="Genomic_DNA"/>
</dbReference>
<dbReference type="KEGG" id="kbs:EPA93_41795"/>
<dbReference type="InterPro" id="IPR045275">
    <property type="entry name" value="MscS_archaea/bacteria_type"/>
</dbReference>
<dbReference type="PANTHER" id="PTHR30221">
    <property type="entry name" value="SMALL-CONDUCTANCE MECHANOSENSITIVE CHANNEL"/>
    <property type="match status" value="1"/>
</dbReference>
<dbReference type="Proteomes" id="UP000290365">
    <property type="component" value="Chromosome"/>
</dbReference>
<evidence type="ECO:0000256" key="1">
    <source>
        <dbReference type="SAM" id="Phobius"/>
    </source>
</evidence>
<reference evidence="2 3" key="1">
    <citation type="submission" date="2019-01" db="EMBL/GenBank/DDBJ databases">
        <title>Ktedonosporobacter rubrisoli SCAWS-G2.</title>
        <authorList>
            <person name="Huang Y."/>
            <person name="Yan B."/>
        </authorList>
    </citation>
    <scope>NUCLEOTIDE SEQUENCE [LARGE SCALE GENOMIC DNA]</scope>
    <source>
        <strain evidence="2 3">SCAWS-G2</strain>
    </source>
</reference>
<feature type="transmembrane region" description="Helical" evidence="1">
    <location>
        <begin position="21"/>
        <end position="45"/>
    </location>
</feature>
<feature type="transmembrane region" description="Helical" evidence="1">
    <location>
        <begin position="123"/>
        <end position="145"/>
    </location>
</feature>
<dbReference type="GO" id="GO:0008381">
    <property type="term" value="F:mechanosensitive monoatomic ion channel activity"/>
    <property type="evidence" value="ECO:0007669"/>
    <property type="project" value="InterPro"/>
</dbReference>
<feature type="transmembrane region" description="Helical" evidence="1">
    <location>
        <begin position="191"/>
        <end position="211"/>
    </location>
</feature>
<keyword evidence="1" id="KW-0812">Transmembrane</keyword>